<name>A0A1B6D234_9HEMI</name>
<protein>
    <submittedName>
        <fullName evidence="2">Uncharacterized protein</fullName>
    </submittedName>
</protein>
<dbReference type="EMBL" id="GEDC01017558">
    <property type="protein sequence ID" value="JAS19740.1"/>
    <property type="molecule type" value="Transcribed_RNA"/>
</dbReference>
<reference evidence="2" key="1">
    <citation type="submission" date="2015-12" db="EMBL/GenBank/DDBJ databases">
        <title>De novo transcriptome assembly of four potential Pierce s Disease insect vectors from Arizona vineyards.</title>
        <authorList>
            <person name="Tassone E.E."/>
        </authorList>
    </citation>
    <scope>NUCLEOTIDE SEQUENCE</scope>
</reference>
<dbReference type="AlphaFoldDB" id="A0A1B6D234"/>
<feature type="non-terminal residue" evidence="2">
    <location>
        <position position="1"/>
    </location>
</feature>
<evidence type="ECO:0000313" key="2">
    <source>
        <dbReference type="EMBL" id="JAS19740.1"/>
    </source>
</evidence>
<accession>A0A1B6D234</accession>
<proteinExistence type="predicted"/>
<organism evidence="2">
    <name type="scientific">Clastoptera arizonana</name>
    <name type="common">Arizona spittle bug</name>
    <dbReference type="NCBI Taxonomy" id="38151"/>
    <lineage>
        <taxon>Eukaryota</taxon>
        <taxon>Metazoa</taxon>
        <taxon>Ecdysozoa</taxon>
        <taxon>Arthropoda</taxon>
        <taxon>Hexapoda</taxon>
        <taxon>Insecta</taxon>
        <taxon>Pterygota</taxon>
        <taxon>Neoptera</taxon>
        <taxon>Paraneoptera</taxon>
        <taxon>Hemiptera</taxon>
        <taxon>Auchenorrhyncha</taxon>
        <taxon>Cercopoidea</taxon>
        <taxon>Clastopteridae</taxon>
        <taxon>Clastoptera</taxon>
    </lineage>
</organism>
<sequence>WHPWLIPLRGAPGQDVPHGAPLPGIRPLGQPHSEVTLHHDPDHDLLLPAHSQPPTAGVPEVAQLRLVHGGDTQDNLRVRPQERRVAYNVLHLVQNLYILHR</sequence>
<feature type="compositionally biased region" description="Basic and acidic residues" evidence="1">
    <location>
        <begin position="35"/>
        <end position="45"/>
    </location>
</feature>
<evidence type="ECO:0000256" key="1">
    <source>
        <dbReference type="SAM" id="MobiDB-lite"/>
    </source>
</evidence>
<gene>
    <name evidence="2" type="ORF">g.1495</name>
</gene>
<feature type="region of interest" description="Disordered" evidence="1">
    <location>
        <begin position="1"/>
        <end position="54"/>
    </location>
</feature>